<protein>
    <submittedName>
        <fullName evidence="1">Uncharacterized protein</fullName>
    </submittedName>
</protein>
<reference evidence="1" key="1">
    <citation type="journal article" date="2023" name="Insect Mol. Biol.">
        <title>Genome sequencing provides insights into the evolution of gene families encoding plant cell wall-degrading enzymes in longhorned beetles.</title>
        <authorList>
            <person name="Shin N.R."/>
            <person name="Okamura Y."/>
            <person name="Kirsch R."/>
            <person name="Pauchet Y."/>
        </authorList>
    </citation>
    <scope>NUCLEOTIDE SEQUENCE</scope>
    <source>
        <strain evidence="1">RBIC_L_NR</strain>
    </source>
</reference>
<dbReference type="AlphaFoldDB" id="A0AAV8WYF3"/>
<organism evidence="1 2">
    <name type="scientific">Rhamnusium bicolor</name>
    <dbReference type="NCBI Taxonomy" id="1586634"/>
    <lineage>
        <taxon>Eukaryota</taxon>
        <taxon>Metazoa</taxon>
        <taxon>Ecdysozoa</taxon>
        <taxon>Arthropoda</taxon>
        <taxon>Hexapoda</taxon>
        <taxon>Insecta</taxon>
        <taxon>Pterygota</taxon>
        <taxon>Neoptera</taxon>
        <taxon>Endopterygota</taxon>
        <taxon>Coleoptera</taxon>
        <taxon>Polyphaga</taxon>
        <taxon>Cucujiformia</taxon>
        <taxon>Chrysomeloidea</taxon>
        <taxon>Cerambycidae</taxon>
        <taxon>Lepturinae</taxon>
        <taxon>Rhagiini</taxon>
        <taxon>Rhamnusium</taxon>
    </lineage>
</organism>
<keyword evidence="2" id="KW-1185">Reference proteome</keyword>
<evidence type="ECO:0000313" key="1">
    <source>
        <dbReference type="EMBL" id="KAJ8931145.1"/>
    </source>
</evidence>
<dbReference type="Proteomes" id="UP001162156">
    <property type="component" value="Unassembled WGS sequence"/>
</dbReference>
<sequence length="59" mass="6682">MPADADILIRMKKLLTERKEYCTLDTEIDTAYEAIDSSEPFPHSSSGIFPAHLEFEGIH</sequence>
<evidence type="ECO:0000313" key="2">
    <source>
        <dbReference type="Proteomes" id="UP001162156"/>
    </source>
</evidence>
<accession>A0AAV8WYF3</accession>
<proteinExistence type="predicted"/>
<dbReference type="EMBL" id="JANEYF010004454">
    <property type="protein sequence ID" value="KAJ8931145.1"/>
    <property type="molecule type" value="Genomic_DNA"/>
</dbReference>
<gene>
    <name evidence="1" type="ORF">NQ314_015986</name>
</gene>
<name>A0AAV8WYF3_9CUCU</name>
<comment type="caution">
    <text evidence="1">The sequence shown here is derived from an EMBL/GenBank/DDBJ whole genome shotgun (WGS) entry which is preliminary data.</text>
</comment>